<gene>
    <name evidence="1" type="ORF">Ga0080574_TMP201</name>
</gene>
<sequence length="261" mass="28113">MSGAALIHLHHALNRPGIPHTLLRDRLALSAAEACLTSSGRPERAADLRDVLHLLRPGDHPGPAGEIYLSWRRAVERPVSAKALHRALPAHSADRIATWLDAGQGVPMRRTAMVLERVLTDAPQDEIAALILADATLSRALGWDHLVPLLAGRLSRRDLRKSGDELRHACHRAAVAAVPEIAGLAGDLARRAARLEAVAPKLRAKPAAQAVALFLSRDALSAGGLKHLMSDRAARRFCDRLVALGAVCELTGRETFRLYGV</sequence>
<evidence type="ECO:0000313" key="1">
    <source>
        <dbReference type="EMBL" id="APZ50535.1"/>
    </source>
</evidence>
<dbReference type="Proteomes" id="UP000187059">
    <property type="component" value="Plasmid pPABY2"/>
</dbReference>
<keyword evidence="1" id="KW-0614">Plasmid</keyword>
<reference evidence="1 2" key="1">
    <citation type="submission" date="2016-04" db="EMBL/GenBank/DDBJ databases">
        <title>Deep-sea bacteria in the southern Pacific.</title>
        <authorList>
            <person name="Tang K."/>
        </authorList>
    </citation>
    <scope>NUCLEOTIDE SEQUENCE [LARGE SCALE GENOMIC DNA]</scope>
    <source>
        <strain evidence="1 2">JLT2014</strain>
        <plasmid evidence="2">ppaby2</plasmid>
    </source>
</reference>
<proteinExistence type="predicted"/>
<dbReference type="Pfam" id="PF07183">
    <property type="entry name" value="DUF1403"/>
    <property type="match status" value="1"/>
</dbReference>
<name>A0A1P8UME3_9RHOB</name>
<geneLocation type="plasmid" evidence="2">
    <name>ppaby2</name>
</geneLocation>
<organism evidence="1 2">
    <name type="scientific">Salipiger abyssi</name>
    <dbReference type="NCBI Taxonomy" id="1250539"/>
    <lineage>
        <taxon>Bacteria</taxon>
        <taxon>Pseudomonadati</taxon>
        <taxon>Pseudomonadota</taxon>
        <taxon>Alphaproteobacteria</taxon>
        <taxon>Rhodobacterales</taxon>
        <taxon>Roseobacteraceae</taxon>
        <taxon>Salipiger</taxon>
    </lineage>
</organism>
<keyword evidence="2" id="KW-1185">Reference proteome</keyword>
<accession>A0A1P8UME3</accession>
<evidence type="ECO:0000313" key="2">
    <source>
        <dbReference type="Proteomes" id="UP000187059"/>
    </source>
</evidence>
<dbReference type="AlphaFoldDB" id="A0A1P8UME3"/>
<protein>
    <submittedName>
        <fullName evidence="1">Putative DUF1403 protein</fullName>
    </submittedName>
</protein>
<dbReference type="InterPro" id="IPR009843">
    <property type="entry name" value="DUF1403"/>
</dbReference>
<dbReference type="KEGG" id="paby:Ga0080574_TMP201"/>
<dbReference type="EMBL" id="CP015090">
    <property type="protein sequence ID" value="APZ50535.1"/>
    <property type="molecule type" value="Genomic_DNA"/>
</dbReference>